<name>A0A495J470_9SPHI</name>
<gene>
    <name evidence="2" type="ORF">BDD43_3380</name>
</gene>
<evidence type="ECO:0000313" key="2">
    <source>
        <dbReference type="EMBL" id="RKR83178.1"/>
    </source>
</evidence>
<keyword evidence="3" id="KW-1185">Reference proteome</keyword>
<evidence type="ECO:0000313" key="3">
    <source>
        <dbReference type="Proteomes" id="UP000268007"/>
    </source>
</evidence>
<keyword evidence="1" id="KW-0472">Membrane</keyword>
<evidence type="ECO:0000256" key="1">
    <source>
        <dbReference type="SAM" id="Phobius"/>
    </source>
</evidence>
<feature type="transmembrane region" description="Helical" evidence="1">
    <location>
        <begin position="6"/>
        <end position="28"/>
    </location>
</feature>
<dbReference type="AlphaFoldDB" id="A0A495J470"/>
<organism evidence="2 3">
    <name type="scientific">Mucilaginibacter gracilis</name>
    <dbReference type="NCBI Taxonomy" id="423350"/>
    <lineage>
        <taxon>Bacteria</taxon>
        <taxon>Pseudomonadati</taxon>
        <taxon>Bacteroidota</taxon>
        <taxon>Sphingobacteriia</taxon>
        <taxon>Sphingobacteriales</taxon>
        <taxon>Sphingobacteriaceae</taxon>
        <taxon>Mucilaginibacter</taxon>
    </lineage>
</organism>
<reference evidence="2 3" key="1">
    <citation type="submission" date="2018-10" db="EMBL/GenBank/DDBJ databases">
        <title>Genomic Encyclopedia of Archaeal and Bacterial Type Strains, Phase II (KMG-II): from individual species to whole genera.</title>
        <authorList>
            <person name="Goeker M."/>
        </authorList>
    </citation>
    <scope>NUCLEOTIDE SEQUENCE [LARGE SCALE GENOMIC DNA]</scope>
    <source>
        <strain evidence="2 3">DSM 18602</strain>
    </source>
</reference>
<dbReference type="OrthoDB" id="798961at2"/>
<keyword evidence="1" id="KW-0812">Transmembrane</keyword>
<dbReference type="EMBL" id="RBKU01000001">
    <property type="protein sequence ID" value="RKR83178.1"/>
    <property type="molecule type" value="Genomic_DNA"/>
</dbReference>
<keyword evidence="1" id="KW-1133">Transmembrane helix</keyword>
<proteinExistence type="predicted"/>
<comment type="caution">
    <text evidence="2">The sequence shown here is derived from an EMBL/GenBank/DDBJ whole genome shotgun (WGS) entry which is preliminary data.</text>
</comment>
<dbReference type="RefSeq" id="WP_121198701.1">
    <property type="nucleotide sequence ID" value="NZ_RBKU01000001.1"/>
</dbReference>
<dbReference type="Proteomes" id="UP000268007">
    <property type="component" value="Unassembled WGS sequence"/>
</dbReference>
<protein>
    <submittedName>
        <fullName evidence="2">Uncharacterized protein</fullName>
    </submittedName>
</protein>
<accession>A0A495J470</accession>
<sequence length="123" mass="14214">MNLETYTLTTIISIVCSFGFGSVVTMLASRRKNNAETRLANAETKLKEIETYSKMVGDFRNQLEFQAGILKNQAEQITLLQAKEQQYLQIIANHQVTERELRKVIEQMKGQIKTLQKQYNEQN</sequence>